<dbReference type="Proteomes" id="UP000569329">
    <property type="component" value="Unassembled WGS sequence"/>
</dbReference>
<feature type="domain" description="Winged helix DNA-binding" evidence="1">
    <location>
        <begin position="2"/>
        <end position="69"/>
    </location>
</feature>
<keyword evidence="3" id="KW-1185">Reference proteome</keyword>
<name>A0A839E6Y1_9PSEU</name>
<dbReference type="InterPro" id="IPR036390">
    <property type="entry name" value="WH_DNA-bd_sf"/>
</dbReference>
<evidence type="ECO:0000313" key="3">
    <source>
        <dbReference type="Proteomes" id="UP000569329"/>
    </source>
</evidence>
<proteinExistence type="predicted"/>
<dbReference type="EMBL" id="JACGWZ010000008">
    <property type="protein sequence ID" value="MBA8827457.1"/>
    <property type="molecule type" value="Genomic_DNA"/>
</dbReference>
<dbReference type="InterPro" id="IPR036388">
    <property type="entry name" value="WH-like_DNA-bd_sf"/>
</dbReference>
<dbReference type="Gene3D" id="1.10.10.10">
    <property type="entry name" value="Winged helix-like DNA-binding domain superfamily/Winged helix DNA-binding domain"/>
    <property type="match status" value="1"/>
</dbReference>
<protein>
    <submittedName>
        <fullName evidence="2">DNA-binding MarR family transcriptional regulator</fullName>
    </submittedName>
</protein>
<dbReference type="InterPro" id="IPR027395">
    <property type="entry name" value="WH_DNA-bd_dom"/>
</dbReference>
<comment type="caution">
    <text evidence="2">The sequence shown here is derived from an EMBL/GenBank/DDBJ whole genome shotgun (WGS) entry which is preliminary data.</text>
</comment>
<keyword evidence="2" id="KW-0238">DNA-binding</keyword>
<evidence type="ECO:0000259" key="1">
    <source>
        <dbReference type="Pfam" id="PF13601"/>
    </source>
</evidence>
<dbReference type="GO" id="GO:0003677">
    <property type="term" value="F:DNA binding"/>
    <property type="evidence" value="ECO:0007669"/>
    <property type="project" value="UniProtKB-KW"/>
</dbReference>
<dbReference type="Pfam" id="PF13601">
    <property type="entry name" value="HTH_34"/>
    <property type="match status" value="1"/>
</dbReference>
<gene>
    <name evidence="2" type="ORF">FHX42_004853</name>
</gene>
<accession>A0A839E6Y1</accession>
<sequence length="74" mass="8430">MEWAEFSVVRDTLEVSDPVLSKQVGTLVAAGHPEQRRATRDTRRRVWLRLSKLGRTAHARHLAALREIVGDRSL</sequence>
<evidence type="ECO:0000313" key="2">
    <source>
        <dbReference type="EMBL" id="MBA8827457.1"/>
    </source>
</evidence>
<dbReference type="AlphaFoldDB" id="A0A839E6Y1"/>
<reference evidence="2 3" key="1">
    <citation type="submission" date="2020-07" db="EMBL/GenBank/DDBJ databases">
        <title>Sequencing the genomes of 1000 actinobacteria strains.</title>
        <authorList>
            <person name="Klenk H.-P."/>
        </authorList>
    </citation>
    <scope>NUCLEOTIDE SEQUENCE [LARGE SCALE GENOMIC DNA]</scope>
    <source>
        <strain evidence="2 3">DSM 45975</strain>
    </source>
</reference>
<dbReference type="SUPFAM" id="SSF46785">
    <property type="entry name" value="Winged helix' DNA-binding domain"/>
    <property type="match status" value="1"/>
</dbReference>
<organism evidence="2 3">
    <name type="scientific">Halosaccharopolyspora lacisalsi</name>
    <dbReference type="NCBI Taxonomy" id="1000566"/>
    <lineage>
        <taxon>Bacteria</taxon>
        <taxon>Bacillati</taxon>
        <taxon>Actinomycetota</taxon>
        <taxon>Actinomycetes</taxon>
        <taxon>Pseudonocardiales</taxon>
        <taxon>Pseudonocardiaceae</taxon>
        <taxon>Halosaccharopolyspora</taxon>
    </lineage>
</organism>